<dbReference type="GO" id="GO:0004177">
    <property type="term" value="F:aminopeptidase activity"/>
    <property type="evidence" value="ECO:0007669"/>
    <property type="project" value="UniProtKB-KW"/>
</dbReference>
<keyword evidence="3" id="KW-0031">Aminopeptidase</keyword>
<keyword evidence="1" id="KW-0378">Hydrolase</keyword>
<sequence length="307" mass="32558">MTRSDAHFTSGGERCDAWLYLPDGPGPHPCIVFAHGIGAIRQVRVGAYAEHFTRAGYAVFAFDYRGWGTSEGNARILCDISGQHADIHAAIDHVGCLDMIDPGKVVLFGTSFGGGHAVAVGATRPGLAAVIAQCAVVDGLAAAIKAPPVLAFRWMLAGLADQVRGLFGGAPYYIKLAAEPGQLALMTAPGAEASYQAMIEGPSPWRNLIGARFVLRIPFYRPIRQARRIQAKLLMIVTDRDEITPSAVIAKVARLAPRGEAVHFDAGHFDIYFGDLFDKAIIAMLAFLATTPAAPVAHPGSVMGRAA</sequence>
<organism evidence="3 4">
    <name type="scientific">Stella humosa</name>
    <dbReference type="NCBI Taxonomy" id="94"/>
    <lineage>
        <taxon>Bacteria</taxon>
        <taxon>Pseudomonadati</taxon>
        <taxon>Pseudomonadota</taxon>
        <taxon>Alphaproteobacteria</taxon>
        <taxon>Rhodospirillales</taxon>
        <taxon>Stellaceae</taxon>
        <taxon>Stella</taxon>
    </lineage>
</organism>
<dbReference type="EMBL" id="RJKX01000011">
    <property type="protein sequence ID" value="ROQ01594.1"/>
    <property type="molecule type" value="Genomic_DNA"/>
</dbReference>
<dbReference type="PANTHER" id="PTHR22946:SF9">
    <property type="entry name" value="POLYKETIDE TRANSFERASE AF380"/>
    <property type="match status" value="1"/>
</dbReference>
<accession>A0A3N1M254</accession>
<dbReference type="AlphaFoldDB" id="A0A3N1M254"/>
<evidence type="ECO:0000259" key="2">
    <source>
        <dbReference type="Pfam" id="PF12146"/>
    </source>
</evidence>
<protein>
    <submittedName>
        <fullName evidence="3">Serine aminopeptidase S33 family</fullName>
    </submittedName>
</protein>
<dbReference type="InterPro" id="IPR050261">
    <property type="entry name" value="FrsA_esterase"/>
</dbReference>
<evidence type="ECO:0000313" key="3">
    <source>
        <dbReference type="EMBL" id="ROQ01594.1"/>
    </source>
</evidence>
<dbReference type="SUPFAM" id="SSF53474">
    <property type="entry name" value="alpha/beta-Hydrolases"/>
    <property type="match status" value="1"/>
</dbReference>
<keyword evidence="3" id="KW-0645">Protease</keyword>
<feature type="domain" description="Serine aminopeptidase S33" evidence="2">
    <location>
        <begin position="27"/>
        <end position="159"/>
    </location>
</feature>
<comment type="caution">
    <text evidence="3">The sequence shown here is derived from an EMBL/GenBank/DDBJ whole genome shotgun (WGS) entry which is preliminary data.</text>
</comment>
<gene>
    <name evidence="3" type="ORF">EDC65_0775</name>
</gene>
<dbReference type="Pfam" id="PF12146">
    <property type="entry name" value="Hydrolase_4"/>
    <property type="match status" value="1"/>
</dbReference>
<keyword evidence="4" id="KW-1185">Reference proteome</keyword>
<dbReference type="InterPro" id="IPR029058">
    <property type="entry name" value="AB_hydrolase_fold"/>
</dbReference>
<dbReference type="GO" id="GO:0052689">
    <property type="term" value="F:carboxylic ester hydrolase activity"/>
    <property type="evidence" value="ECO:0007669"/>
    <property type="project" value="UniProtKB-ARBA"/>
</dbReference>
<dbReference type="Gene3D" id="3.40.50.1820">
    <property type="entry name" value="alpha/beta hydrolase"/>
    <property type="match status" value="1"/>
</dbReference>
<reference evidence="3 4" key="1">
    <citation type="submission" date="2018-11" db="EMBL/GenBank/DDBJ databases">
        <title>Genomic Encyclopedia of Type Strains, Phase IV (KMG-IV): sequencing the most valuable type-strain genomes for metagenomic binning, comparative biology and taxonomic classification.</title>
        <authorList>
            <person name="Goeker M."/>
        </authorList>
    </citation>
    <scope>NUCLEOTIDE SEQUENCE [LARGE SCALE GENOMIC DNA]</scope>
    <source>
        <strain evidence="3 4">DSM 5900</strain>
    </source>
</reference>
<evidence type="ECO:0000256" key="1">
    <source>
        <dbReference type="ARBA" id="ARBA00022801"/>
    </source>
</evidence>
<proteinExistence type="predicted"/>
<dbReference type="Proteomes" id="UP000278222">
    <property type="component" value="Unassembled WGS sequence"/>
</dbReference>
<evidence type="ECO:0000313" key="4">
    <source>
        <dbReference type="Proteomes" id="UP000278222"/>
    </source>
</evidence>
<name>A0A3N1M254_9PROT</name>
<dbReference type="InterPro" id="IPR022742">
    <property type="entry name" value="Hydrolase_4"/>
</dbReference>
<dbReference type="PANTHER" id="PTHR22946">
    <property type="entry name" value="DIENELACTONE HYDROLASE DOMAIN-CONTAINING PROTEIN-RELATED"/>
    <property type="match status" value="1"/>
</dbReference>